<dbReference type="STRING" id="1149755.A0A2J6R499"/>
<dbReference type="InterPro" id="IPR013780">
    <property type="entry name" value="Glyco_hydro_b"/>
</dbReference>
<proteinExistence type="inferred from homology"/>
<evidence type="ECO:0000256" key="4">
    <source>
        <dbReference type="ARBA" id="ARBA00012755"/>
    </source>
</evidence>
<name>A0A2J6R499_HYAVF</name>
<evidence type="ECO:0000256" key="6">
    <source>
        <dbReference type="ARBA" id="ARBA00022801"/>
    </source>
</evidence>
<dbReference type="Gene3D" id="3.20.20.70">
    <property type="entry name" value="Aldolase class I"/>
    <property type="match status" value="1"/>
</dbReference>
<feature type="signal peptide" evidence="9">
    <location>
        <begin position="1"/>
        <end position="15"/>
    </location>
</feature>
<dbReference type="InterPro" id="IPR000111">
    <property type="entry name" value="Glyco_hydro_27/36_CS"/>
</dbReference>
<dbReference type="PRINTS" id="PR00740">
    <property type="entry name" value="GLHYDRLASE27"/>
</dbReference>
<accession>A0A2J6R499</accession>
<evidence type="ECO:0000259" key="10">
    <source>
        <dbReference type="Pfam" id="PF17801"/>
    </source>
</evidence>
<feature type="domain" description="Alpha galactosidase C-terminal" evidence="10">
    <location>
        <begin position="332"/>
        <end position="400"/>
    </location>
</feature>
<comment type="catalytic activity">
    <reaction evidence="1 8">
        <text>Hydrolysis of terminal, non-reducing alpha-D-galactose residues in alpha-D-galactosides, including galactose oligosaccharides, galactomannans and galactolipids.</text>
        <dbReference type="EC" id="3.2.1.22"/>
    </reaction>
</comment>
<dbReference type="PANTHER" id="PTHR11452:SF75">
    <property type="entry name" value="ALPHA-GALACTOSIDASE MEL1"/>
    <property type="match status" value="1"/>
</dbReference>
<dbReference type="Pfam" id="PF16499">
    <property type="entry name" value="Melibiase_2"/>
    <property type="match status" value="1"/>
</dbReference>
<dbReference type="SUPFAM" id="SSF51445">
    <property type="entry name" value="(Trans)glycosidases"/>
    <property type="match status" value="1"/>
</dbReference>
<keyword evidence="8" id="KW-1015">Disulfide bond</keyword>
<dbReference type="PANTHER" id="PTHR11452">
    <property type="entry name" value="ALPHA-GALACTOSIDASE/ALPHA-N-ACETYLGALACTOSAMINIDASE"/>
    <property type="match status" value="1"/>
</dbReference>
<reference evidence="11 12" key="1">
    <citation type="submission" date="2016-04" db="EMBL/GenBank/DDBJ databases">
        <title>A degradative enzymes factory behind the ericoid mycorrhizal symbiosis.</title>
        <authorList>
            <consortium name="DOE Joint Genome Institute"/>
            <person name="Martino E."/>
            <person name="Morin E."/>
            <person name="Grelet G."/>
            <person name="Kuo A."/>
            <person name="Kohler A."/>
            <person name="Daghino S."/>
            <person name="Barry K."/>
            <person name="Choi C."/>
            <person name="Cichocki N."/>
            <person name="Clum A."/>
            <person name="Copeland A."/>
            <person name="Hainaut M."/>
            <person name="Haridas S."/>
            <person name="Labutti K."/>
            <person name="Lindquist E."/>
            <person name="Lipzen A."/>
            <person name="Khouja H.-R."/>
            <person name="Murat C."/>
            <person name="Ohm R."/>
            <person name="Olson A."/>
            <person name="Spatafora J."/>
            <person name="Veneault-Fourrey C."/>
            <person name="Henrissat B."/>
            <person name="Grigoriev I."/>
            <person name="Martin F."/>
            <person name="Perotto S."/>
        </authorList>
    </citation>
    <scope>NUCLEOTIDE SEQUENCE [LARGE SCALE GENOMIC DNA]</scope>
    <source>
        <strain evidence="11 12">F</strain>
    </source>
</reference>
<keyword evidence="5 9" id="KW-0732">Signal</keyword>
<evidence type="ECO:0000256" key="2">
    <source>
        <dbReference type="ARBA" id="ARBA00003969"/>
    </source>
</evidence>
<dbReference type="PROSITE" id="PS00512">
    <property type="entry name" value="ALPHA_GALACTOSIDASE"/>
    <property type="match status" value="1"/>
</dbReference>
<dbReference type="EMBL" id="KZ613956">
    <property type="protein sequence ID" value="PMD33325.1"/>
    <property type="molecule type" value="Genomic_DNA"/>
</dbReference>
<dbReference type="GO" id="GO:0005975">
    <property type="term" value="P:carbohydrate metabolic process"/>
    <property type="evidence" value="ECO:0007669"/>
    <property type="project" value="InterPro"/>
</dbReference>
<dbReference type="GO" id="GO:0004557">
    <property type="term" value="F:alpha-galactosidase activity"/>
    <property type="evidence" value="ECO:0007669"/>
    <property type="project" value="UniProtKB-EC"/>
</dbReference>
<keyword evidence="7 8" id="KW-0326">Glycosidase</keyword>
<dbReference type="InterPro" id="IPR017853">
    <property type="entry name" value="GH"/>
</dbReference>
<dbReference type="Pfam" id="PF17801">
    <property type="entry name" value="Melibiase_C"/>
    <property type="match status" value="1"/>
</dbReference>
<dbReference type="FunFam" id="3.20.20.70:FF:000197">
    <property type="entry name" value="Alpha-galactosidase"/>
    <property type="match status" value="1"/>
</dbReference>
<organism evidence="11 12">
    <name type="scientific">Hyaloscypha variabilis (strain UAMH 11265 / GT02V1 / F)</name>
    <name type="common">Meliniomyces variabilis</name>
    <dbReference type="NCBI Taxonomy" id="1149755"/>
    <lineage>
        <taxon>Eukaryota</taxon>
        <taxon>Fungi</taxon>
        <taxon>Dikarya</taxon>
        <taxon>Ascomycota</taxon>
        <taxon>Pezizomycotina</taxon>
        <taxon>Leotiomycetes</taxon>
        <taxon>Helotiales</taxon>
        <taxon>Hyaloscyphaceae</taxon>
        <taxon>Hyaloscypha</taxon>
        <taxon>Hyaloscypha variabilis</taxon>
    </lineage>
</organism>
<evidence type="ECO:0000256" key="1">
    <source>
        <dbReference type="ARBA" id="ARBA00001255"/>
    </source>
</evidence>
<dbReference type="InterPro" id="IPR002241">
    <property type="entry name" value="Glyco_hydro_27"/>
</dbReference>
<evidence type="ECO:0000313" key="11">
    <source>
        <dbReference type="EMBL" id="PMD33325.1"/>
    </source>
</evidence>
<evidence type="ECO:0000256" key="7">
    <source>
        <dbReference type="ARBA" id="ARBA00023295"/>
    </source>
</evidence>
<dbReference type="Proteomes" id="UP000235786">
    <property type="component" value="Unassembled WGS sequence"/>
</dbReference>
<evidence type="ECO:0000256" key="8">
    <source>
        <dbReference type="RuleBase" id="RU361168"/>
    </source>
</evidence>
<evidence type="ECO:0000256" key="5">
    <source>
        <dbReference type="ARBA" id="ARBA00022729"/>
    </source>
</evidence>
<feature type="chain" id="PRO_5014357376" description="Alpha-galactosidase" evidence="9">
    <location>
        <begin position="16"/>
        <end position="405"/>
    </location>
</feature>
<evidence type="ECO:0000313" key="12">
    <source>
        <dbReference type="Proteomes" id="UP000235786"/>
    </source>
</evidence>
<dbReference type="EC" id="3.2.1.22" evidence="4 8"/>
<keyword evidence="6 8" id="KW-0378">Hydrolase</keyword>
<dbReference type="Gene3D" id="2.60.40.1180">
    <property type="entry name" value="Golgi alpha-mannosidase II"/>
    <property type="match status" value="1"/>
</dbReference>
<evidence type="ECO:0000256" key="9">
    <source>
        <dbReference type="SAM" id="SignalP"/>
    </source>
</evidence>
<keyword evidence="12" id="KW-1185">Reference proteome</keyword>
<comment type="function">
    <text evidence="2">Hydrolyzes a variety of simple alpha-D-galactoside as well as more complex molecules such as oligosaccharides and polysaccharides.</text>
</comment>
<evidence type="ECO:0000256" key="3">
    <source>
        <dbReference type="ARBA" id="ARBA00009743"/>
    </source>
</evidence>
<gene>
    <name evidence="11" type="ORF">L207DRAFT_439273</name>
</gene>
<dbReference type="InterPro" id="IPR013785">
    <property type="entry name" value="Aldolase_TIM"/>
</dbReference>
<protein>
    <recommendedName>
        <fullName evidence="4 8">Alpha-galactosidase</fullName>
        <ecNumber evidence="4 8">3.2.1.22</ecNumber>
    </recommendedName>
    <alternativeName>
        <fullName evidence="8">Melibiase</fullName>
    </alternativeName>
</protein>
<sequence length="405" mass="43113">MISKIFIALLAIVSAAPFRDSYENGRLEKRLDNGLGKTPALGWNGWNQGQCNAATASTALNTAKAFVSLGLKDLGYLYVNIDDCWASKARDSAGNLVPDPAKWPNGIKAVTDQIHDMGLKMGLYGDAGRETCGGYPGSQGHEVQDGKTLASWGVDYWKYDNCYTGTGFNNAGANTSTYYPTMRDSLLNSGRPIFFSMCQWGRDNVWIWGGSVGNSWRMSDDIQNNWGSVASIAAKAATIAQYAAPGGFNDLDMMQLGNGKLSGNEERAHFGLWAIAKSPIIMGTDMTKLATSTLEIIKNKGILSIHQDPLGKAATTFQPSGAAAPSGSSLYPYWAGPLSDGIVIGLIAVDKAGNYSVNFSDVPGLGNGSFSWAEFYSGKTANGTSASFELGLHDMAVIKVNKSAV</sequence>
<dbReference type="CDD" id="cd14792">
    <property type="entry name" value="GH27"/>
    <property type="match status" value="1"/>
</dbReference>
<dbReference type="InterPro" id="IPR041233">
    <property type="entry name" value="Melibiase_C"/>
</dbReference>
<dbReference type="AlphaFoldDB" id="A0A2J6R499"/>
<comment type="similarity">
    <text evidence="3 8">Belongs to the glycosyl hydrolase 27 family.</text>
</comment>
<dbReference type="OrthoDB" id="5795902at2759"/>